<sequence length="605" mass="67754">MHNDVLSRCCSGALLLCKWLLTIVFSIPFISEKTSAGTNPADPAKVVRVAFEAADDGFDPVRTANAYSNWVINGIIEPLMTYDYLARPAKLIPNTIESMPEILEEGRVYVFHLKKGIYFAPDAAFKGKPRELTAQDYAYTLKRFLDPKNHSPSANFLSGKIVGMDELVAQANATGRFNYDAKVAGLQTPDPYTLRVTLKQADYNFLSILAYSAFGAVAREVIETYDGQTQSHPVGTGAYMLQKYMPHSKVILVANPNFRGYVWDFKSSGSLEDDQIVRDMKGKKMPQIGRVEINILEEEQSRWLAFQSKQLDFDKLPQTVAPTVLSGDRLKPEFIKQDIHLYRQVEPSLTYTFLNYKDPIIGGNSLEKIALRRAIIMSYSVDQEVSKMRMGQAVKSEMIIPQGVEGFDPTYRSSVGYDPELANKLLDHFGYKRGTDGYRTLPDGKPLVLKFAVASGTDKMIQSEIWKRGLDSIGIQSSFAVSNFADNLKAATLCQLMISPSSWSADFPEGENFVQLLYGPNAHQSNHACYASAAFDALYEKAIALPTGSARQPLYIQMNRQLEADSVWSVGVSPVRNWLIRPWVKGFKKHPILRADWQYLDIAPH</sequence>
<dbReference type="InterPro" id="IPR039424">
    <property type="entry name" value="SBP_5"/>
</dbReference>
<reference evidence="6 7" key="1">
    <citation type="submission" date="2018-07" db="EMBL/GenBank/DDBJ databases">
        <title>Genome sequencing of Moraxellaceae gen. HYN0046.</title>
        <authorList>
            <person name="Kim M."/>
            <person name="Yi H."/>
        </authorList>
    </citation>
    <scope>NUCLEOTIDE SEQUENCE [LARGE SCALE GENOMIC DNA]</scope>
    <source>
        <strain evidence="6 7">HYN0046</strain>
    </source>
</reference>
<dbReference type="KEGG" id="mbah:HYN46_02760"/>
<comment type="similarity">
    <text evidence="2">Belongs to the bacterial solute-binding protein 5 family.</text>
</comment>
<evidence type="ECO:0000256" key="4">
    <source>
        <dbReference type="ARBA" id="ARBA00022729"/>
    </source>
</evidence>
<dbReference type="Gene3D" id="3.10.105.10">
    <property type="entry name" value="Dipeptide-binding Protein, Domain 3"/>
    <property type="match status" value="1"/>
</dbReference>
<evidence type="ECO:0000256" key="2">
    <source>
        <dbReference type="ARBA" id="ARBA00005695"/>
    </source>
</evidence>
<dbReference type="GO" id="GO:1904680">
    <property type="term" value="F:peptide transmembrane transporter activity"/>
    <property type="evidence" value="ECO:0007669"/>
    <property type="project" value="TreeGrafter"/>
</dbReference>
<dbReference type="Gene3D" id="3.40.190.10">
    <property type="entry name" value="Periplasmic binding protein-like II"/>
    <property type="match status" value="1"/>
</dbReference>
<feature type="domain" description="Solute-binding protein family 5" evidence="5">
    <location>
        <begin position="90"/>
        <end position="521"/>
    </location>
</feature>
<dbReference type="PANTHER" id="PTHR30290:SF10">
    <property type="entry name" value="PERIPLASMIC OLIGOPEPTIDE-BINDING PROTEIN-RELATED"/>
    <property type="match status" value="1"/>
</dbReference>
<dbReference type="SUPFAM" id="SSF53850">
    <property type="entry name" value="Periplasmic binding protein-like II"/>
    <property type="match status" value="1"/>
</dbReference>
<protein>
    <submittedName>
        <fullName evidence="6">Heme-binding protein</fullName>
    </submittedName>
</protein>
<dbReference type="GO" id="GO:0043190">
    <property type="term" value="C:ATP-binding cassette (ABC) transporter complex"/>
    <property type="evidence" value="ECO:0007669"/>
    <property type="project" value="InterPro"/>
</dbReference>
<comment type="subcellular location">
    <subcellularLocation>
        <location evidence="1">Cell envelope</location>
    </subcellularLocation>
</comment>
<gene>
    <name evidence="6" type="ORF">HYN46_02760</name>
</gene>
<name>A0A345P3N4_9GAMM</name>
<keyword evidence="4" id="KW-0732">Signal</keyword>
<dbReference type="PANTHER" id="PTHR30290">
    <property type="entry name" value="PERIPLASMIC BINDING COMPONENT OF ABC TRANSPORTER"/>
    <property type="match status" value="1"/>
</dbReference>
<evidence type="ECO:0000313" key="6">
    <source>
        <dbReference type="EMBL" id="AXI01893.1"/>
    </source>
</evidence>
<dbReference type="Proteomes" id="UP000253940">
    <property type="component" value="Chromosome"/>
</dbReference>
<proteinExistence type="inferred from homology"/>
<dbReference type="CDD" id="cd08505">
    <property type="entry name" value="PBP2_NikA_DppA_OppA_like_18"/>
    <property type="match status" value="1"/>
</dbReference>
<dbReference type="OrthoDB" id="9801912at2"/>
<dbReference type="Pfam" id="PF00496">
    <property type="entry name" value="SBP_bac_5"/>
    <property type="match status" value="1"/>
</dbReference>
<dbReference type="GO" id="GO:0015833">
    <property type="term" value="P:peptide transport"/>
    <property type="evidence" value="ECO:0007669"/>
    <property type="project" value="TreeGrafter"/>
</dbReference>
<keyword evidence="3" id="KW-0813">Transport</keyword>
<dbReference type="Gene3D" id="3.90.76.10">
    <property type="entry name" value="Dipeptide-binding Protein, Domain 1"/>
    <property type="match status" value="1"/>
</dbReference>
<dbReference type="PIRSF" id="PIRSF002741">
    <property type="entry name" value="MppA"/>
    <property type="match status" value="1"/>
</dbReference>
<evidence type="ECO:0000259" key="5">
    <source>
        <dbReference type="Pfam" id="PF00496"/>
    </source>
</evidence>
<evidence type="ECO:0000256" key="3">
    <source>
        <dbReference type="ARBA" id="ARBA00022448"/>
    </source>
</evidence>
<evidence type="ECO:0000256" key="1">
    <source>
        <dbReference type="ARBA" id="ARBA00004196"/>
    </source>
</evidence>
<dbReference type="GO" id="GO:0030288">
    <property type="term" value="C:outer membrane-bounded periplasmic space"/>
    <property type="evidence" value="ECO:0007669"/>
    <property type="project" value="UniProtKB-ARBA"/>
</dbReference>
<dbReference type="InterPro" id="IPR030678">
    <property type="entry name" value="Peptide/Ni-bd"/>
</dbReference>
<keyword evidence="7" id="KW-1185">Reference proteome</keyword>
<evidence type="ECO:0000313" key="7">
    <source>
        <dbReference type="Proteomes" id="UP000253940"/>
    </source>
</evidence>
<dbReference type="RefSeq" id="WP_114898003.1">
    <property type="nucleotide sequence ID" value="NZ_CP031222.1"/>
</dbReference>
<accession>A0A345P3N4</accession>
<dbReference type="EMBL" id="CP031222">
    <property type="protein sequence ID" value="AXI01893.1"/>
    <property type="molecule type" value="Genomic_DNA"/>
</dbReference>
<dbReference type="InterPro" id="IPR000914">
    <property type="entry name" value="SBP_5_dom"/>
</dbReference>
<organism evidence="6 7">
    <name type="scientific">Aquirhabdus parva</name>
    <dbReference type="NCBI Taxonomy" id="2283318"/>
    <lineage>
        <taxon>Bacteria</taxon>
        <taxon>Pseudomonadati</taxon>
        <taxon>Pseudomonadota</taxon>
        <taxon>Gammaproteobacteria</taxon>
        <taxon>Moraxellales</taxon>
        <taxon>Moraxellaceae</taxon>
        <taxon>Aquirhabdus</taxon>
    </lineage>
</organism>
<dbReference type="AlphaFoldDB" id="A0A345P3N4"/>